<feature type="region of interest" description="Disordered" evidence="1">
    <location>
        <begin position="1"/>
        <end position="24"/>
    </location>
</feature>
<dbReference type="Proteomes" id="UP000663838">
    <property type="component" value="Unassembled WGS sequence"/>
</dbReference>
<sequence length="120" mass="13234">MKEAESERSFDSESKINNNINDVGLKQIDQPQNFQAESRLNQILVTAEIHNNPDYESILNTSNEIHNENTSNTGTDISVTLNDLNTVNTAESLESINLTNNDNDGSIPSIQPLAPDCFNA</sequence>
<accession>A0A821XXT4</accession>
<dbReference type="AlphaFoldDB" id="A0A821XXT4"/>
<proteinExistence type="predicted"/>
<evidence type="ECO:0000313" key="2">
    <source>
        <dbReference type="EMBL" id="CAF4951080.1"/>
    </source>
</evidence>
<reference evidence="2" key="1">
    <citation type="submission" date="2021-02" db="EMBL/GenBank/DDBJ databases">
        <authorList>
            <person name="Nowell W R."/>
        </authorList>
    </citation>
    <scope>NUCLEOTIDE SEQUENCE</scope>
</reference>
<evidence type="ECO:0000313" key="3">
    <source>
        <dbReference type="Proteomes" id="UP000663838"/>
    </source>
</evidence>
<evidence type="ECO:0000256" key="1">
    <source>
        <dbReference type="SAM" id="MobiDB-lite"/>
    </source>
</evidence>
<gene>
    <name evidence="2" type="ORF">TOA249_LOCUS33874</name>
</gene>
<name>A0A821XXT4_9BILA</name>
<dbReference type="EMBL" id="CAJOBS010013205">
    <property type="protein sequence ID" value="CAF4951080.1"/>
    <property type="molecule type" value="Genomic_DNA"/>
</dbReference>
<feature type="non-terminal residue" evidence="2">
    <location>
        <position position="120"/>
    </location>
</feature>
<feature type="compositionally biased region" description="Basic and acidic residues" evidence="1">
    <location>
        <begin position="1"/>
        <end position="14"/>
    </location>
</feature>
<comment type="caution">
    <text evidence="2">The sequence shown here is derived from an EMBL/GenBank/DDBJ whole genome shotgun (WGS) entry which is preliminary data.</text>
</comment>
<protein>
    <submittedName>
        <fullName evidence="2">Uncharacterized protein</fullName>
    </submittedName>
</protein>
<organism evidence="2 3">
    <name type="scientific">Rotaria socialis</name>
    <dbReference type="NCBI Taxonomy" id="392032"/>
    <lineage>
        <taxon>Eukaryota</taxon>
        <taxon>Metazoa</taxon>
        <taxon>Spiralia</taxon>
        <taxon>Gnathifera</taxon>
        <taxon>Rotifera</taxon>
        <taxon>Eurotatoria</taxon>
        <taxon>Bdelloidea</taxon>
        <taxon>Philodinida</taxon>
        <taxon>Philodinidae</taxon>
        <taxon>Rotaria</taxon>
    </lineage>
</organism>